<dbReference type="InterPro" id="IPR007018">
    <property type="entry name" value="Mediator_Med6"/>
</dbReference>
<comment type="similarity">
    <text evidence="2 8">Belongs to the Mediator complex subunit 6 family.</text>
</comment>
<accession>A0A9W8H205</accession>
<evidence type="ECO:0000313" key="9">
    <source>
        <dbReference type="EMBL" id="KAJ2753884.1"/>
    </source>
</evidence>
<evidence type="ECO:0000256" key="5">
    <source>
        <dbReference type="ARBA" id="ARBA00023163"/>
    </source>
</evidence>
<evidence type="ECO:0000256" key="3">
    <source>
        <dbReference type="ARBA" id="ARBA00020634"/>
    </source>
</evidence>
<keyword evidence="6 8" id="KW-0539">Nucleus</keyword>
<dbReference type="PANTHER" id="PTHR13104">
    <property type="entry name" value="MED-6-RELATED"/>
    <property type="match status" value="1"/>
</dbReference>
<keyword evidence="8" id="KW-0010">Activator</keyword>
<dbReference type="OrthoDB" id="344220at2759"/>
<dbReference type="Pfam" id="PF04934">
    <property type="entry name" value="Med6"/>
    <property type="match status" value="1"/>
</dbReference>
<comment type="subunit">
    <text evidence="8">Component of the Mediator complex.</text>
</comment>
<protein>
    <recommendedName>
        <fullName evidence="3 8">Mediator of RNA polymerase II transcription subunit 6</fullName>
    </recommendedName>
    <alternativeName>
        <fullName evidence="7 8">Mediator complex subunit 6</fullName>
    </alternativeName>
</protein>
<dbReference type="InterPro" id="IPR038566">
    <property type="entry name" value="Mediator_Med6_sf"/>
</dbReference>
<dbReference type="Gene3D" id="3.10.450.580">
    <property type="entry name" value="Mediator complex, subunit Med6"/>
    <property type="match status" value="1"/>
</dbReference>
<evidence type="ECO:0000256" key="6">
    <source>
        <dbReference type="ARBA" id="ARBA00023242"/>
    </source>
</evidence>
<dbReference type="GO" id="GO:0006357">
    <property type="term" value="P:regulation of transcription by RNA polymerase II"/>
    <property type="evidence" value="ECO:0007669"/>
    <property type="project" value="InterPro"/>
</dbReference>
<dbReference type="GO" id="GO:0016592">
    <property type="term" value="C:mediator complex"/>
    <property type="evidence" value="ECO:0007669"/>
    <property type="project" value="InterPro"/>
</dbReference>
<keyword evidence="10" id="KW-1185">Reference proteome</keyword>
<dbReference type="Proteomes" id="UP001140011">
    <property type="component" value="Unassembled WGS sequence"/>
</dbReference>
<gene>
    <name evidence="8 9" type="primary">MED6</name>
    <name evidence="9" type="ORF">GGI19_002814</name>
</gene>
<dbReference type="AlphaFoldDB" id="A0A9W8H205"/>
<evidence type="ECO:0000256" key="4">
    <source>
        <dbReference type="ARBA" id="ARBA00023015"/>
    </source>
</evidence>
<dbReference type="EMBL" id="JANBUH010000155">
    <property type="protein sequence ID" value="KAJ2753884.1"/>
    <property type="molecule type" value="Genomic_DNA"/>
</dbReference>
<evidence type="ECO:0000256" key="2">
    <source>
        <dbReference type="ARBA" id="ARBA00007526"/>
    </source>
</evidence>
<sequence length="201" mass="22783">MFAMTHAFGHVPSHIVKSPQLLKPRKTKDAGAGHELTAIEWRSDQWLFQFGGLRPDNVLEYFSQSPFWDPSSNNAVLKMQTQFNDLQHSSYDLKSMVGIEFAVTHQEPPALFIVTKFRRSSPTKLVPITVYYITDGNAYEAPTLYSIVSTRMLSSIKKVEEAFDIARSHAEFHPSTGYSWKETAEQKSARSAALKDLNQQI</sequence>
<keyword evidence="4 8" id="KW-0805">Transcription regulation</keyword>
<comment type="subcellular location">
    <subcellularLocation>
        <location evidence="1 8">Nucleus</location>
    </subcellularLocation>
</comment>
<evidence type="ECO:0000256" key="1">
    <source>
        <dbReference type="ARBA" id="ARBA00004123"/>
    </source>
</evidence>
<reference evidence="9" key="1">
    <citation type="submission" date="2022-07" db="EMBL/GenBank/DDBJ databases">
        <title>Phylogenomic reconstructions and comparative analyses of Kickxellomycotina fungi.</title>
        <authorList>
            <person name="Reynolds N.K."/>
            <person name="Stajich J.E."/>
            <person name="Barry K."/>
            <person name="Grigoriev I.V."/>
            <person name="Crous P."/>
            <person name="Smith M.E."/>
        </authorList>
    </citation>
    <scope>NUCLEOTIDE SEQUENCE</scope>
    <source>
        <strain evidence="9">BCRC 34297</strain>
    </source>
</reference>
<keyword evidence="5 8" id="KW-0804">Transcription</keyword>
<organism evidence="9 10">
    <name type="scientific">Coemansia pectinata</name>
    <dbReference type="NCBI Taxonomy" id="1052879"/>
    <lineage>
        <taxon>Eukaryota</taxon>
        <taxon>Fungi</taxon>
        <taxon>Fungi incertae sedis</taxon>
        <taxon>Zoopagomycota</taxon>
        <taxon>Kickxellomycotina</taxon>
        <taxon>Kickxellomycetes</taxon>
        <taxon>Kickxellales</taxon>
        <taxon>Kickxellaceae</taxon>
        <taxon>Coemansia</taxon>
    </lineage>
</organism>
<evidence type="ECO:0000256" key="8">
    <source>
        <dbReference type="RuleBase" id="RU364143"/>
    </source>
</evidence>
<comment type="function">
    <text evidence="8">Component of the Mediator complex, a coactivator involved in the regulated transcription of nearly all RNA polymerase II-dependent genes. Mediator functions as a bridge to convey information from gene-specific regulatory proteins to the basal RNA polymerase II transcription machinery. Mediator is recruited to promoters by direct interactions with regulatory proteins and serves as a scaffold for the assembly of a functional preinitiation complex with RNA polymerase II and the general transcription factors.</text>
</comment>
<proteinExistence type="inferred from homology"/>
<comment type="caution">
    <text evidence="9">The sequence shown here is derived from an EMBL/GenBank/DDBJ whole genome shotgun (WGS) entry which is preliminary data.</text>
</comment>
<dbReference type="GO" id="GO:0003712">
    <property type="term" value="F:transcription coregulator activity"/>
    <property type="evidence" value="ECO:0007669"/>
    <property type="project" value="InterPro"/>
</dbReference>
<evidence type="ECO:0000256" key="7">
    <source>
        <dbReference type="ARBA" id="ARBA00031259"/>
    </source>
</evidence>
<evidence type="ECO:0000313" key="10">
    <source>
        <dbReference type="Proteomes" id="UP001140011"/>
    </source>
</evidence>
<name>A0A9W8H205_9FUNG</name>